<proteinExistence type="inferred from homology"/>
<evidence type="ECO:0000256" key="6">
    <source>
        <dbReference type="ARBA" id="ARBA00022989"/>
    </source>
</evidence>
<evidence type="ECO:0000313" key="9">
    <source>
        <dbReference type="EMBL" id="PZD74802.1"/>
    </source>
</evidence>
<evidence type="ECO:0000256" key="5">
    <source>
        <dbReference type="ARBA" id="ARBA00022960"/>
    </source>
</evidence>
<feature type="transmembrane region" description="Helical" evidence="8">
    <location>
        <begin position="110"/>
        <end position="132"/>
    </location>
</feature>
<comment type="similarity">
    <text evidence="2">Belongs to the MreD family.</text>
</comment>
<keyword evidence="4 8" id="KW-0812">Transmembrane</keyword>
<feature type="transmembrane region" description="Helical" evidence="8">
    <location>
        <begin position="152"/>
        <end position="173"/>
    </location>
</feature>
<evidence type="ECO:0000256" key="2">
    <source>
        <dbReference type="ARBA" id="ARBA00007776"/>
    </source>
</evidence>
<reference evidence="9 10" key="1">
    <citation type="journal article" date="2018" name="Sci. Rep.">
        <title>A novel species of the marine cyanobacterium Acaryochloris with a unique pigment content and lifestyle.</title>
        <authorList>
            <person name="Partensky F."/>
            <person name="Six C."/>
            <person name="Ratin M."/>
            <person name="Garczarek L."/>
            <person name="Vaulot D."/>
            <person name="Probert I."/>
            <person name="Calteau A."/>
            <person name="Gourvil P."/>
            <person name="Marie D."/>
            <person name="Grebert T."/>
            <person name="Bouchier C."/>
            <person name="Le Panse S."/>
            <person name="Gachenot M."/>
            <person name="Rodriguez F."/>
            <person name="Garrido J.L."/>
        </authorList>
    </citation>
    <scope>NUCLEOTIDE SEQUENCE [LARGE SCALE GENOMIC DNA]</scope>
    <source>
        <strain evidence="9 10">RCC1774</strain>
    </source>
</reference>
<dbReference type="InterPro" id="IPR007227">
    <property type="entry name" value="Cell_shape_determining_MreD"/>
</dbReference>
<dbReference type="Proteomes" id="UP000248857">
    <property type="component" value="Unassembled WGS sequence"/>
</dbReference>
<evidence type="ECO:0000256" key="4">
    <source>
        <dbReference type="ARBA" id="ARBA00022692"/>
    </source>
</evidence>
<accession>A0A2W1JXL0</accession>
<organism evidence="9 10">
    <name type="scientific">Acaryochloris thomasi RCC1774</name>
    <dbReference type="NCBI Taxonomy" id="1764569"/>
    <lineage>
        <taxon>Bacteria</taxon>
        <taxon>Bacillati</taxon>
        <taxon>Cyanobacteriota</taxon>
        <taxon>Cyanophyceae</taxon>
        <taxon>Acaryochloridales</taxon>
        <taxon>Acaryochloridaceae</taxon>
        <taxon>Acaryochloris</taxon>
        <taxon>Acaryochloris thomasi</taxon>
    </lineage>
</organism>
<evidence type="ECO:0000256" key="8">
    <source>
        <dbReference type="SAM" id="Phobius"/>
    </source>
</evidence>
<comment type="subcellular location">
    <subcellularLocation>
        <location evidence="1">Cell membrane</location>
        <topology evidence="1">Multi-pass membrane protein</topology>
    </subcellularLocation>
</comment>
<keyword evidence="3" id="KW-1003">Cell membrane</keyword>
<dbReference type="NCBIfam" id="TIGR03426">
    <property type="entry name" value="shape_MreD"/>
    <property type="match status" value="1"/>
</dbReference>
<keyword evidence="5" id="KW-0133">Cell shape</keyword>
<keyword evidence="6 8" id="KW-1133">Transmembrane helix</keyword>
<keyword evidence="7 8" id="KW-0472">Membrane</keyword>
<evidence type="ECO:0000256" key="1">
    <source>
        <dbReference type="ARBA" id="ARBA00004651"/>
    </source>
</evidence>
<dbReference type="GO" id="GO:0005886">
    <property type="term" value="C:plasma membrane"/>
    <property type="evidence" value="ECO:0007669"/>
    <property type="project" value="UniProtKB-SubCell"/>
</dbReference>
<evidence type="ECO:0000256" key="7">
    <source>
        <dbReference type="ARBA" id="ARBA00023136"/>
    </source>
</evidence>
<keyword evidence="10" id="KW-1185">Reference proteome</keyword>
<name>A0A2W1JXL0_9CYAN</name>
<dbReference type="RefSeq" id="WP_110984749.1">
    <property type="nucleotide sequence ID" value="NZ_CAWNWM010000002.1"/>
</dbReference>
<gene>
    <name evidence="9" type="ORF">C1752_00773</name>
</gene>
<dbReference type="EMBL" id="PQWO01000002">
    <property type="protein sequence ID" value="PZD74802.1"/>
    <property type="molecule type" value="Genomic_DNA"/>
</dbReference>
<feature type="transmembrane region" description="Helical" evidence="8">
    <location>
        <begin position="81"/>
        <end position="98"/>
    </location>
</feature>
<dbReference type="OrthoDB" id="458492at2"/>
<dbReference type="GO" id="GO:0008360">
    <property type="term" value="P:regulation of cell shape"/>
    <property type="evidence" value="ECO:0007669"/>
    <property type="project" value="UniProtKB-KW"/>
</dbReference>
<dbReference type="Pfam" id="PF04093">
    <property type="entry name" value="MreD"/>
    <property type="match status" value="1"/>
</dbReference>
<sequence>MVRTRQKKAPLTLNLLNGLVTVASVTLCALALPLQLPGMDLAGVGPHWLLAWVVTWSIKRDMLQGLFGGIAAGFLQDSLTASQPTHVIGLALVGLIIGRINKKRLIAEEFVSVALIVFGMAAFVEVILALQWSWVSDRPLLAIWERLPQTALSSAILSSLWTPVVYYPLNLWWDRVQALSKSD</sequence>
<feature type="transmembrane region" description="Helical" evidence="8">
    <location>
        <begin position="12"/>
        <end position="32"/>
    </location>
</feature>
<evidence type="ECO:0000313" key="10">
    <source>
        <dbReference type="Proteomes" id="UP000248857"/>
    </source>
</evidence>
<comment type="caution">
    <text evidence="9">The sequence shown here is derived from an EMBL/GenBank/DDBJ whole genome shotgun (WGS) entry which is preliminary data.</text>
</comment>
<dbReference type="AlphaFoldDB" id="A0A2W1JXL0"/>
<protein>
    <submittedName>
        <fullName evidence="9">Uncharacterized protein</fullName>
    </submittedName>
</protein>
<evidence type="ECO:0000256" key="3">
    <source>
        <dbReference type="ARBA" id="ARBA00022475"/>
    </source>
</evidence>